<evidence type="ECO:0000256" key="5">
    <source>
        <dbReference type="ARBA" id="ARBA00022989"/>
    </source>
</evidence>
<accession>A8BQP6</accession>
<keyword evidence="2" id="KW-0812">Transmembrane</keyword>
<protein>
    <submittedName>
        <fullName evidence="10">Phospholipid-transporting ATPase IA</fullName>
    </submittedName>
</protein>
<evidence type="ECO:0000259" key="9">
    <source>
        <dbReference type="Pfam" id="PF16212"/>
    </source>
</evidence>
<evidence type="ECO:0000256" key="3">
    <source>
        <dbReference type="ARBA" id="ARBA00022723"/>
    </source>
</evidence>
<evidence type="ECO:0000256" key="6">
    <source>
        <dbReference type="ARBA" id="ARBA00023136"/>
    </source>
</evidence>
<dbReference type="SFLD" id="SFLDF00027">
    <property type="entry name" value="p-type_atpase"/>
    <property type="match status" value="1"/>
</dbReference>
<dbReference type="InterPro" id="IPR023299">
    <property type="entry name" value="ATPase_P-typ_cyto_dom_N"/>
</dbReference>
<keyword evidence="3" id="KW-0479">Metal-binding</keyword>
<dbReference type="SUPFAM" id="SSF56784">
    <property type="entry name" value="HAD-like"/>
    <property type="match status" value="1"/>
</dbReference>
<dbReference type="PANTHER" id="PTHR24092:SF150">
    <property type="entry name" value="PHOSPHOLIPID-TRANSPORTING ATPASE"/>
    <property type="match status" value="1"/>
</dbReference>
<dbReference type="Pfam" id="PF16212">
    <property type="entry name" value="PhoLip_ATPase_C"/>
    <property type="match status" value="1"/>
</dbReference>
<dbReference type="GO" id="GO:0046872">
    <property type="term" value="F:metal ion binding"/>
    <property type="evidence" value="ECO:0007669"/>
    <property type="project" value="UniProtKB-KW"/>
</dbReference>
<feature type="domain" description="P-type ATPase A" evidence="7">
    <location>
        <begin position="160"/>
        <end position="215"/>
    </location>
</feature>
<dbReference type="PROSITE" id="PS00154">
    <property type="entry name" value="ATPASE_E1_E2"/>
    <property type="match status" value="1"/>
</dbReference>
<dbReference type="GeneID" id="5698341"/>
<gene>
    <name evidence="10" type="ORF">GL50803_008182</name>
</gene>
<dbReference type="InterPro" id="IPR008250">
    <property type="entry name" value="ATPase_P-typ_transduc_dom_A_sf"/>
</dbReference>
<dbReference type="GO" id="GO:0005886">
    <property type="term" value="C:plasma membrane"/>
    <property type="evidence" value="ECO:0000318"/>
    <property type="project" value="GO_Central"/>
</dbReference>
<sequence length="1309" mass="147119">MIADHPATCYTCDANATVARQVVPIYEDLAACEQGGNVKASRERGKKRKQGTVHKVRINYYPLSQRSSNKFRSSPYTPLNFVPLFLKAQFSRPSNVIFVGIMILNYMPGITIVSKATAVIPVVFILATSLLKDLIELGIRIKNDKVINKAEYGEHISGGKVCSTVEAQNINPGDIFKITAGQTAPCDVLVLASDKNVVYFSQSSLTGEQNLVQKNPIYTSTDIISSQFIGDVEFSFYQGKVFGCYTGPAVEENTQGYVSTAPDLHAAPVSVCIEDVQAIQRARERRYRNAAMSTHHIQMNSVVKRASMGKRPIQPEPIVHSILLNQGNVGFKGTAATTDYYALALATGENCMSTYTAHKRESRISNGAKRLQLIIIVQCSLVLVFVISFSSVVTERYQGYIERYPYLEIADQFASKAGAFFISFVSYIILFSYALPICIFVTIELLNILNRLFVRSDLNLIHLYGSCTVNNDKVLADLSRITHIFTDKTGTLTRNQFTYHSFLGVDECRRLSTESILKSIYALGENRANDADLNVFYGNYASQTPQHTVDTIQNRVLQLVALGLCNSLIPVKSNGRLEYFGESVEETCYIRYLSTNGILSIVEKTESTVRLALSRSFIETGNVSSARIQTVRLSNTFESVISDDYSIDKYVLLDFELLKVYEFTPSLKRMSVICCQKASHETTSCSMYVVNGMRPFLITKGSHVVMGQLMNRIPMAEGEQSTEQPQSLSIENIITKNLADKRCFVFAFKPFPTLPNVKTEPQQSVEQGSNFLGISVIEDELAPNVLESVKKLRFAGIKINIVTGDSIETTIETAARTGIIDVDTNKVIITRMDEIAVRKAELQDEEDQRYCLVVSGEVINEVFPNLERRAQINAFLRKGKLPKKFARQYFKDTGVECSHEPKVSLDLMYLISQANACLFCSMSPESKKVVIQYHSVYISLQKTRIKLWCRGKSPSVGASLAIGDGQNDLQMIDAADVSVGVRGREGLYVANNADVSVPSFSTLVRLILVHGVLIEQRMRMTIFYNLYKNTMLAIICGFYSGESLFSSVLIINDFLSLMYNVILNFIPIFIYALSEQHVKPRYLENFPTIYRTNCQPWRYWFEFVTFYVSGIYMAVIIYFCTAFMFGNSAILGTSGRVADTTVFSFIIITVITFVSLARLMIASNYYSTAFAWSIILSIALYYFTLVGINYTFFFTQYFFNTLTVASASLSYYLQCLVMIIFCLVPDIIYSTLSRLYINPDPNSLLTHYFKKETKGLGKRKDIQLELRYKRCLEEVIRSIQTTAKSSKEQSQNAIFCTESLEVDVKQEYN</sequence>
<dbReference type="SFLD" id="SFLDG00002">
    <property type="entry name" value="C1.7:_P-type_atpase_like"/>
    <property type="match status" value="1"/>
</dbReference>
<dbReference type="Proteomes" id="UP000001548">
    <property type="component" value="Unassembled WGS sequence"/>
</dbReference>
<dbReference type="RefSeq" id="XP_001705456.1">
    <property type="nucleotide sequence ID" value="XM_001705404.1"/>
</dbReference>
<evidence type="ECO:0000313" key="10">
    <source>
        <dbReference type="EMBL" id="KAE8304964.1"/>
    </source>
</evidence>
<dbReference type="STRING" id="184922.A8BQP6"/>
<dbReference type="Pfam" id="PF00122">
    <property type="entry name" value="E1-E2_ATPase"/>
    <property type="match status" value="1"/>
</dbReference>
<dbReference type="InterPro" id="IPR023214">
    <property type="entry name" value="HAD_sf"/>
</dbReference>
<feature type="domain" description="P-type ATPase N-terminal" evidence="8">
    <location>
        <begin position="67"/>
        <end position="118"/>
    </location>
</feature>
<dbReference type="InterPro" id="IPR023298">
    <property type="entry name" value="ATPase_P-typ_TM_dom_sf"/>
</dbReference>
<name>A8BQP6_GIAIC</name>
<keyword evidence="11" id="KW-1185">Reference proteome</keyword>
<dbReference type="SUPFAM" id="SSF81653">
    <property type="entry name" value="Calcium ATPase, transduction domain A"/>
    <property type="match status" value="1"/>
</dbReference>
<evidence type="ECO:0000256" key="1">
    <source>
        <dbReference type="ARBA" id="ARBA00004141"/>
    </source>
</evidence>
<dbReference type="InterPro" id="IPR059000">
    <property type="entry name" value="ATPase_P-type_domA"/>
</dbReference>
<dbReference type="InterPro" id="IPR044492">
    <property type="entry name" value="P_typ_ATPase_HD_dom"/>
</dbReference>
<dbReference type="SUPFAM" id="SSF81665">
    <property type="entry name" value="Calcium ATPase, transmembrane domain M"/>
    <property type="match status" value="1"/>
</dbReference>
<evidence type="ECO:0000259" key="8">
    <source>
        <dbReference type="Pfam" id="PF16209"/>
    </source>
</evidence>
<dbReference type="Gene3D" id="3.40.1110.10">
    <property type="entry name" value="Calcium-transporting ATPase, cytoplasmic domain N"/>
    <property type="match status" value="1"/>
</dbReference>
<dbReference type="SFLD" id="SFLDS00003">
    <property type="entry name" value="Haloacid_Dehalogenase"/>
    <property type="match status" value="1"/>
</dbReference>
<evidence type="ECO:0000259" key="7">
    <source>
        <dbReference type="Pfam" id="PF00122"/>
    </source>
</evidence>
<dbReference type="OMA" id="CQKASHE"/>
<comment type="caution">
    <text evidence="10">The sequence shown here is derived from an EMBL/GenBank/DDBJ whole genome shotgun (WGS) entry which is preliminary data.</text>
</comment>
<dbReference type="InterPro" id="IPR032630">
    <property type="entry name" value="P_typ_ATPase_c"/>
</dbReference>
<dbReference type="VEuPathDB" id="GiardiaDB:GL50803_8182"/>
<dbReference type="InterPro" id="IPR018303">
    <property type="entry name" value="ATPase_P-typ_P_site"/>
</dbReference>
<dbReference type="Gene3D" id="3.40.50.1000">
    <property type="entry name" value="HAD superfamily/HAD-like"/>
    <property type="match status" value="1"/>
</dbReference>
<organism evidence="10 11">
    <name type="scientific">Giardia intestinalis (strain ATCC 50803 / WB clone C6)</name>
    <name type="common">Giardia lamblia</name>
    <dbReference type="NCBI Taxonomy" id="184922"/>
    <lineage>
        <taxon>Eukaryota</taxon>
        <taxon>Metamonada</taxon>
        <taxon>Diplomonadida</taxon>
        <taxon>Hexamitidae</taxon>
        <taxon>Giardiinae</taxon>
        <taxon>Giardia</taxon>
    </lineage>
</organism>
<dbReference type="GO" id="GO:0140326">
    <property type="term" value="F:ATPase-coupled intramembrane lipid transporter activity"/>
    <property type="evidence" value="ECO:0000318"/>
    <property type="project" value="GO_Central"/>
</dbReference>
<dbReference type="Pfam" id="PF16209">
    <property type="entry name" value="PhoLip_ATPase_N"/>
    <property type="match status" value="1"/>
</dbReference>
<dbReference type="SUPFAM" id="SSF81660">
    <property type="entry name" value="Metal cation-transporting ATPase, ATP-binding domain N"/>
    <property type="match status" value="1"/>
</dbReference>
<dbReference type="PANTHER" id="PTHR24092">
    <property type="entry name" value="PROBABLE PHOSPHOLIPID-TRANSPORTING ATPASE"/>
    <property type="match status" value="1"/>
</dbReference>
<proteinExistence type="predicted"/>
<dbReference type="GO" id="GO:0000166">
    <property type="term" value="F:nucleotide binding"/>
    <property type="evidence" value="ECO:0007669"/>
    <property type="project" value="InterPro"/>
</dbReference>
<keyword evidence="5" id="KW-1133">Transmembrane helix</keyword>
<dbReference type="KEGG" id="gla:GL50803_008182"/>
<reference evidence="10 11" key="1">
    <citation type="journal article" date="2007" name="Science">
        <title>Genomic minimalism in the early diverging intestinal parasite Giardia lamblia.</title>
        <authorList>
            <person name="Morrison H.G."/>
            <person name="McArthur A.G."/>
            <person name="Gillin F.D."/>
            <person name="Aley S.B."/>
            <person name="Adam R.D."/>
            <person name="Olsen G.J."/>
            <person name="Best A.A."/>
            <person name="Cande W.Z."/>
            <person name="Chen F."/>
            <person name="Cipriano M.J."/>
            <person name="Davids B.J."/>
            <person name="Dawson S.C."/>
            <person name="Elmendorf H.G."/>
            <person name="Hehl A.B."/>
            <person name="Holder M.E."/>
            <person name="Huse S.M."/>
            <person name="Kim U.U."/>
            <person name="Lasek-Nesselquist E."/>
            <person name="Manning G."/>
            <person name="Nigam A."/>
            <person name="Nixon J.E."/>
            <person name="Palm D."/>
            <person name="Passamaneck N.E."/>
            <person name="Prabhu A."/>
            <person name="Reich C.I."/>
            <person name="Reiner D.S."/>
            <person name="Samuelson J."/>
            <person name="Svard S.G."/>
            <person name="Sogin M.L."/>
        </authorList>
    </citation>
    <scope>NUCLEOTIDE SEQUENCE [LARGE SCALE GENOMIC DNA]</scope>
    <source>
        <strain evidence="10 11">WB C6</strain>
    </source>
</reference>
<evidence type="ECO:0000256" key="4">
    <source>
        <dbReference type="ARBA" id="ARBA00022842"/>
    </source>
</evidence>
<dbReference type="EMBL" id="AACB03000001">
    <property type="protein sequence ID" value="KAE8304964.1"/>
    <property type="molecule type" value="Genomic_DNA"/>
</dbReference>
<feature type="domain" description="P-type ATPase C-terminal" evidence="9">
    <location>
        <begin position="990"/>
        <end position="1236"/>
    </location>
</feature>
<comment type="subcellular location">
    <subcellularLocation>
        <location evidence="1">Membrane</location>
        <topology evidence="1">Multi-pass membrane protein</topology>
    </subcellularLocation>
</comment>
<evidence type="ECO:0000313" key="11">
    <source>
        <dbReference type="Proteomes" id="UP000001548"/>
    </source>
</evidence>
<evidence type="ECO:0000256" key="2">
    <source>
        <dbReference type="ARBA" id="ARBA00022692"/>
    </source>
</evidence>
<dbReference type="Gene3D" id="2.70.150.10">
    <property type="entry name" value="Calcium-transporting ATPase, cytoplasmic transduction domain A"/>
    <property type="match status" value="1"/>
</dbReference>
<dbReference type="HOGENOM" id="CLU_260883_0_0_1"/>
<dbReference type="GO" id="GO:0045332">
    <property type="term" value="P:phospholipid translocation"/>
    <property type="evidence" value="ECO:0000318"/>
    <property type="project" value="GO_Central"/>
</dbReference>
<keyword evidence="4" id="KW-0460">Magnesium</keyword>
<dbReference type="InterPro" id="IPR032631">
    <property type="entry name" value="P-type_ATPase_N"/>
</dbReference>
<keyword evidence="6" id="KW-0472">Membrane</keyword>
<dbReference type="InterPro" id="IPR036412">
    <property type="entry name" value="HAD-like_sf"/>
</dbReference>